<evidence type="ECO:0000313" key="5">
    <source>
        <dbReference type="EMBL" id="SUZ60001.1"/>
    </source>
</evidence>
<reference evidence="5" key="1">
    <citation type="submission" date="2018-05" db="EMBL/GenBank/DDBJ databases">
        <authorList>
            <person name="Lanie J.A."/>
            <person name="Ng W.-L."/>
            <person name="Kazmierczak K.M."/>
            <person name="Andrzejewski T.M."/>
            <person name="Davidsen T.M."/>
            <person name="Wayne K.J."/>
            <person name="Tettelin H."/>
            <person name="Glass J.I."/>
            <person name="Rusch D."/>
            <person name="Podicherti R."/>
            <person name="Tsui H.-C.T."/>
            <person name="Winkler M.E."/>
        </authorList>
    </citation>
    <scope>NUCLEOTIDE SEQUENCE</scope>
</reference>
<dbReference type="SUPFAM" id="SSF52317">
    <property type="entry name" value="Class I glutamine amidotransferase-like"/>
    <property type="match status" value="1"/>
</dbReference>
<evidence type="ECO:0000256" key="3">
    <source>
        <dbReference type="ARBA" id="ARBA00022801"/>
    </source>
</evidence>
<name>A0A381NZC2_9ZZZZ</name>
<protein>
    <recommendedName>
        <fullName evidence="6">Cyanophycinase</fullName>
    </recommendedName>
</protein>
<dbReference type="EMBL" id="UINC01000713">
    <property type="protein sequence ID" value="SUZ60001.1"/>
    <property type="molecule type" value="Genomic_DNA"/>
</dbReference>
<keyword evidence="2" id="KW-0645">Protease</keyword>
<organism evidence="5">
    <name type="scientific">marine metagenome</name>
    <dbReference type="NCBI Taxonomy" id="408172"/>
    <lineage>
        <taxon>unclassified sequences</taxon>
        <taxon>metagenomes</taxon>
        <taxon>ecological metagenomes</taxon>
    </lineage>
</organism>
<dbReference type="InterPro" id="IPR029062">
    <property type="entry name" value="Class_I_gatase-like"/>
</dbReference>
<dbReference type="GO" id="GO:0006508">
    <property type="term" value="P:proteolysis"/>
    <property type="evidence" value="ECO:0007669"/>
    <property type="project" value="UniProtKB-KW"/>
</dbReference>
<evidence type="ECO:0000256" key="4">
    <source>
        <dbReference type="ARBA" id="ARBA00022825"/>
    </source>
</evidence>
<accession>A0A381NZC2</accession>
<keyword evidence="3" id="KW-0378">Hydrolase</keyword>
<dbReference type="GO" id="GO:0008236">
    <property type="term" value="F:serine-type peptidase activity"/>
    <property type="evidence" value="ECO:0007669"/>
    <property type="project" value="UniProtKB-KW"/>
</dbReference>
<dbReference type="CDD" id="cd03145">
    <property type="entry name" value="GAT1_cyanophycinase"/>
    <property type="match status" value="1"/>
</dbReference>
<dbReference type="PANTHER" id="PTHR36175:SF1">
    <property type="entry name" value="CYANOPHYCINASE"/>
    <property type="match status" value="1"/>
</dbReference>
<proteinExistence type="inferred from homology"/>
<sequence>MRNRIRHLLAPGLAPTLALAIGLSVQIPAAQVAAEQAPEYGPPNGTLLIAGGGVRDAAIYERFIELGGGGEDGRFIIVPTAGGNYGGDGDVRDYNEDQVLRGWRARGVQNVSMLHTHDPAVADTEAFVADLKQATAVWFNGGRQWNIVDSYAGTRTYDEFHKVLERGGVVGGSSAGATILGEYLVRGDTRGSGIVMTDEENHQLGFEFIRKVAIDQHINTRNRWDHIIPLIEQQPHLLGIGLSEDTAIIVTGDKFEVMGDWMVAVHDNTRAYQPWEKPYFVLAPGDMYDMRARRIVVPVQVSGTN</sequence>
<dbReference type="Pfam" id="PF03575">
    <property type="entry name" value="Peptidase_S51"/>
    <property type="match status" value="1"/>
</dbReference>
<evidence type="ECO:0000256" key="1">
    <source>
        <dbReference type="ARBA" id="ARBA00006534"/>
    </source>
</evidence>
<evidence type="ECO:0008006" key="6">
    <source>
        <dbReference type="Google" id="ProtNLM"/>
    </source>
</evidence>
<comment type="similarity">
    <text evidence="1">Belongs to the peptidase S51 family.</text>
</comment>
<dbReference type="AlphaFoldDB" id="A0A381NZC2"/>
<dbReference type="PANTHER" id="PTHR36175">
    <property type="entry name" value="CYANOPHYCINASE"/>
    <property type="match status" value="1"/>
</dbReference>
<keyword evidence="4" id="KW-0720">Serine protease</keyword>
<evidence type="ECO:0000256" key="2">
    <source>
        <dbReference type="ARBA" id="ARBA00022670"/>
    </source>
</evidence>
<gene>
    <name evidence="5" type="ORF">METZ01_LOCUS12855</name>
</gene>
<dbReference type="Gene3D" id="3.40.50.880">
    <property type="match status" value="1"/>
</dbReference>
<dbReference type="InterPro" id="IPR005320">
    <property type="entry name" value="Peptidase_S51"/>
</dbReference>